<comment type="caution">
    <text evidence="3">The sequence shown here is derived from an EMBL/GenBank/DDBJ whole genome shotgun (WGS) entry which is preliminary data.</text>
</comment>
<dbReference type="InterPro" id="IPR051910">
    <property type="entry name" value="ComF/GntX_DNA_util-trans"/>
</dbReference>
<dbReference type="Pfam" id="PF00156">
    <property type="entry name" value="Pribosyltran"/>
    <property type="match status" value="1"/>
</dbReference>
<evidence type="ECO:0000259" key="2">
    <source>
        <dbReference type="Pfam" id="PF00156"/>
    </source>
</evidence>
<feature type="domain" description="Phosphoribosyltransferase" evidence="2">
    <location>
        <begin position="114"/>
        <end position="201"/>
    </location>
</feature>
<proteinExistence type="inferred from homology"/>
<dbReference type="CDD" id="cd06223">
    <property type="entry name" value="PRTases_typeI"/>
    <property type="match status" value="1"/>
</dbReference>
<organism evidence="3 4">
    <name type="scientific">Candidatus Thiothrix phosphatis</name>
    <dbReference type="NCBI Taxonomy" id="3112415"/>
    <lineage>
        <taxon>Bacteria</taxon>
        <taxon>Pseudomonadati</taxon>
        <taxon>Pseudomonadota</taxon>
        <taxon>Gammaproteobacteria</taxon>
        <taxon>Thiotrichales</taxon>
        <taxon>Thiotrichaceae</taxon>
        <taxon>Thiothrix</taxon>
    </lineage>
</organism>
<keyword evidence="4" id="KW-1185">Reference proteome</keyword>
<comment type="similarity">
    <text evidence="1">Belongs to the ComF/GntX family.</text>
</comment>
<dbReference type="Gene3D" id="3.40.50.2020">
    <property type="match status" value="1"/>
</dbReference>
<reference evidence="4" key="1">
    <citation type="submission" date="2023-07" db="EMBL/GenBank/DDBJ databases">
        <title>The carbon used by Thiothrix.</title>
        <authorList>
            <person name="Chen L."/>
        </authorList>
    </citation>
    <scope>NUCLEOTIDE SEQUENCE [LARGE SCALE GENOMIC DNA]</scope>
</reference>
<dbReference type="InterPro" id="IPR029057">
    <property type="entry name" value="PRTase-like"/>
</dbReference>
<dbReference type="InterPro" id="IPR000836">
    <property type="entry name" value="PRTase_dom"/>
</dbReference>
<dbReference type="PANTHER" id="PTHR47505:SF1">
    <property type="entry name" value="DNA UTILIZATION PROTEIN YHGH"/>
    <property type="match status" value="1"/>
</dbReference>
<name>A0ABU6D005_9GAMM</name>
<accession>A0ABU6D005</accession>
<gene>
    <name evidence="3" type="ORF">VSS37_14310</name>
</gene>
<evidence type="ECO:0000256" key="1">
    <source>
        <dbReference type="ARBA" id="ARBA00008007"/>
    </source>
</evidence>
<sequence length="216" mass="24101">MLGHALNPHCAFCHLPRISGYPLCEHCHADLPWLLPEQNQPLSNHVNSLSAFAYRPPISNLLLGIKFGKNLHELATLGELTSTGLLPQLEQIPEAILPVPLHAARLHKRGFNQALELARPLAKQLGVPLLTDVIRRSKATQPQTELDSAQRQYNLRQAFQLDKPLRHKRLAIFDDVITTGATTRELASLLLNNGAEQVEIWSCARAILRQSHELTP</sequence>
<dbReference type="Proteomes" id="UP001308005">
    <property type="component" value="Unassembled WGS sequence"/>
</dbReference>
<protein>
    <submittedName>
        <fullName evidence="3">ComF family protein</fullName>
    </submittedName>
</protein>
<dbReference type="EMBL" id="JAYMYJ010000124">
    <property type="protein sequence ID" value="MEB4592161.1"/>
    <property type="molecule type" value="Genomic_DNA"/>
</dbReference>
<evidence type="ECO:0000313" key="3">
    <source>
        <dbReference type="EMBL" id="MEB4592161.1"/>
    </source>
</evidence>
<dbReference type="PANTHER" id="PTHR47505">
    <property type="entry name" value="DNA UTILIZATION PROTEIN YHGH"/>
    <property type="match status" value="1"/>
</dbReference>
<evidence type="ECO:0000313" key="4">
    <source>
        <dbReference type="Proteomes" id="UP001308005"/>
    </source>
</evidence>
<dbReference type="RefSeq" id="WP_324696298.1">
    <property type="nucleotide sequence ID" value="NZ_JAYMYJ010000124.1"/>
</dbReference>
<dbReference type="SUPFAM" id="SSF53271">
    <property type="entry name" value="PRTase-like"/>
    <property type="match status" value="1"/>
</dbReference>